<dbReference type="AlphaFoldDB" id="A0A2I8VFH7"/>
<dbReference type="EMBL" id="CP026309">
    <property type="protein sequence ID" value="AUV80676.1"/>
    <property type="molecule type" value="Genomic_DNA"/>
</dbReference>
<dbReference type="GeneID" id="35590938"/>
<sequence length="83" mass="9139">MTDTNDCDTDAVGKGRDAAPFGLDLGPEPDADAETHVCGHLEEYDDAPDEYTIFPRVASEELPRTTAWLTAQEGSYLSLDEYR</sequence>
<keyword evidence="4" id="KW-1185">Reference proteome</keyword>
<evidence type="ECO:0000259" key="2">
    <source>
        <dbReference type="Pfam" id="PF24351"/>
    </source>
</evidence>
<dbReference type="RefSeq" id="WP_103424270.1">
    <property type="nucleotide sequence ID" value="NZ_CP026309.1"/>
</dbReference>
<feature type="region of interest" description="Disordered" evidence="1">
    <location>
        <begin position="1"/>
        <end position="29"/>
    </location>
</feature>
<dbReference type="Proteomes" id="UP000236584">
    <property type="component" value="Chromosome"/>
</dbReference>
<dbReference type="Pfam" id="PF24351">
    <property type="entry name" value="DUF7511"/>
    <property type="match status" value="1"/>
</dbReference>
<evidence type="ECO:0000313" key="3">
    <source>
        <dbReference type="EMBL" id="AUV80676.1"/>
    </source>
</evidence>
<evidence type="ECO:0000313" key="4">
    <source>
        <dbReference type="Proteomes" id="UP000236584"/>
    </source>
</evidence>
<proteinExistence type="predicted"/>
<dbReference type="InterPro" id="IPR055933">
    <property type="entry name" value="DUF7511"/>
</dbReference>
<name>A0A2I8VFH7_9EURY</name>
<accession>A0A2I8VFH7</accession>
<dbReference type="OrthoDB" id="186853at2157"/>
<evidence type="ECO:0000256" key="1">
    <source>
        <dbReference type="SAM" id="MobiDB-lite"/>
    </source>
</evidence>
<reference evidence="3 4" key="1">
    <citation type="submission" date="2018-01" db="EMBL/GenBank/DDBJ databases">
        <title>Complete genome sequence of Salinigranum rubrum GX10T, an extremely halophilic archaeon isolated from a marine solar saltern.</title>
        <authorList>
            <person name="Han S."/>
        </authorList>
    </citation>
    <scope>NUCLEOTIDE SEQUENCE [LARGE SCALE GENOMIC DNA]</scope>
    <source>
        <strain evidence="3 4">GX10</strain>
    </source>
</reference>
<dbReference type="KEGG" id="srub:C2R22_02575"/>
<gene>
    <name evidence="3" type="ORF">C2R22_02575</name>
</gene>
<protein>
    <recommendedName>
        <fullName evidence="2">DUF7511 domain-containing protein</fullName>
    </recommendedName>
</protein>
<organism evidence="3 4">
    <name type="scientific">Salinigranum rubrum</name>
    <dbReference type="NCBI Taxonomy" id="755307"/>
    <lineage>
        <taxon>Archaea</taxon>
        <taxon>Methanobacteriati</taxon>
        <taxon>Methanobacteriota</taxon>
        <taxon>Stenosarchaea group</taxon>
        <taxon>Halobacteria</taxon>
        <taxon>Halobacteriales</taxon>
        <taxon>Haloferacaceae</taxon>
        <taxon>Salinigranum</taxon>
    </lineage>
</organism>
<feature type="domain" description="DUF7511" evidence="2">
    <location>
        <begin position="42"/>
        <end position="83"/>
    </location>
</feature>